<accession>A0AB34NZD0</accession>
<reference evidence="1 2" key="1">
    <citation type="submission" date="2010-03" db="EMBL/GenBank/DDBJ databases">
        <title>The Genome Sequence of Lactobacillus gasseri strain SV-16A-US.</title>
        <authorList>
            <consortium name="The Broad Institute Genome Sequencing Platform"/>
            <person name="Ward D."/>
            <person name="Earl A."/>
            <person name="Feldgarden M."/>
            <person name="Gevers D."/>
            <person name="Young S.K."/>
            <person name="Zeng Q."/>
            <person name="Koehrsen M."/>
            <person name="Alvarado L."/>
            <person name="Berlin A."/>
            <person name="Bochicchio J."/>
            <person name="Borenstein D."/>
            <person name="Chapman S.B."/>
            <person name="Chen Z."/>
            <person name="Engels R."/>
            <person name="Freedman E."/>
            <person name="Gellesch M."/>
            <person name="Goldberg J."/>
            <person name="Griggs A."/>
            <person name="Gujja S."/>
            <person name="Heilman E."/>
            <person name="Heiman D."/>
            <person name="Hepburn T."/>
            <person name="Howarth C."/>
            <person name="Jen D."/>
            <person name="Larson L."/>
            <person name="Mehta T."/>
            <person name="Park D."/>
            <person name="Pearson M."/>
            <person name="Roberts A."/>
            <person name="Saif S."/>
            <person name="Shea T."/>
            <person name="Shenoy N."/>
            <person name="Sisk P."/>
            <person name="Stolte C."/>
            <person name="Sykes S."/>
            <person name="Thomson T."/>
            <person name="Walk T."/>
            <person name="White J."/>
            <person name="Yandava C."/>
            <person name="Liu Y."/>
            <person name="Xu Q."/>
            <person name="Haas B."/>
            <person name="Nusbaum C."/>
            <person name="Birren B."/>
        </authorList>
    </citation>
    <scope>NUCLEOTIDE SEQUENCE [LARGE SCALE GENOMIC DNA]</scope>
    <source>
        <strain evidence="1 2">SV-16A-US</strain>
    </source>
</reference>
<evidence type="ECO:0000313" key="1">
    <source>
        <dbReference type="EMBL" id="KFL97099.1"/>
    </source>
</evidence>
<gene>
    <name evidence="1" type="ORF">HMPREF5175_01577</name>
</gene>
<sequence>MSFIALSLIKIRVYIYLSECYTVKVAYLKLKTNIMSGGQNEFYQKLLSFRKVGN</sequence>
<proteinExistence type="predicted"/>
<dbReference type="AlphaFoldDB" id="A0AB34NZD0"/>
<name>A0AB34NZD0_LACGS</name>
<dbReference type="EMBL" id="KN050675">
    <property type="protein sequence ID" value="KFL97099.1"/>
    <property type="molecule type" value="Genomic_DNA"/>
</dbReference>
<dbReference type="Proteomes" id="UP000030761">
    <property type="component" value="Unassembled WGS sequence"/>
</dbReference>
<protein>
    <submittedName>
        <fullName evidence="1">Uncharacterized protein</fullName>
    </submittedName>
</protein>
<organism evidence="1 2">
    <name type="scientific">Lactobacillus gasseri SV-16A-US</name>
    <dbReference type="NCBI Taxonomy" id="575604"/>
    <lineage>
        <taxon>Bacteria</taxon>
        <taxon>Bacillati</taxon>
        <taxon>Bacillota</taxon>
        <taxon>Bacilli</taxon>
        <taxon>Lactobacillales</taxon>
        <taxon>Lactobacillaceae</taxon>
        <taxon>Lactobacillus</taxon>
    </lineage>
</organism>
<evidence type="ECO:0000313" key="2">
    <source>
        <dbReference type="Proteomes" id="UP000030761"/>
    </source>
</evidence>